<sequence length="61" mass="7187">MKKPYCTTSITHSLLHKIHFVAIFLFFICLSQSLFFTLSSKGIEKKHSKNWLGNHFQKLFI</sequence>
<evidence type="ECO:0000256" key="1">
    <source>
        <dbReference type="SAM" id="Phobius"/>
    </source>
</evidence>
<dbReference type="AlphaFoldDB" id="I3S2T6"/>
<feature type="transmembrane region" description="Helical" evidence="1">
    <location>
        <begin position="20"/>
        <end position="39"/>
    </location>
</feature>
<keyword evidence="1" id="KW-0812">Transmembrane</keyword>
<keyword evidence="1" id="KW-0472">Membrane</keyword>
<organism evidence="2">
    <name type="scientific">Lotus japonicus</name>
    <name type="common">Lotus corniculatus var. japonicus</name>
    <dbReference type="NCBI Taxonomy" id="34305"/>
    <lineage>
        <taxon>Eukaryota</taxon>
        <taxon>Viridiplantae</taxon>
        <taxon>Streptophyta</taxon>
        <taxon>Embryophyta</taxon>
        <taxon>Tracheophyta</taxon>
        <taxon>Spermatophyta</taxon>
        <taxon>Magnoliopsida</taxon>
        <taxon>eudicotyledons</taxon>
        <taxon>Gunneridae</taxon>
        <taxon>Pentapetalae</taxon>
        <taxon>rosids</taxon>
        <taxon>fabids</taxon>
        <taxon>Fabales</taxon>
        <taxon>Fabaceae</taxon>
        <taxon>Papilionoideae</taxon>
        <taxon>50 kb inversion clade</taxon>
        <taxon>NPAAA clade</taxon>
        <taxon>Hologalegina</taxon>
        <taxon>robinioid clade</taxon>
        <taxon>Loteae</taxon>
        <taxon>Lotus</taxon>
    </lineage>
</organism>
<proteinExistence type="evidence at transcript level"/>
<evidence type="ECO:0000313" key="2">
    <source>
        <dbReference type="EMBL" id="AFK34578.1"/>
    </source>
</evidence>
<keyword evidence="1" id="KW-1133">Transmembrane helix</keyword>
<accession>I3S2T6</accession>
<protein>
    <submittedName>
        <fullName evidence="2">Uncharacterized protein</fullName>
    </submittedName>
</protein>
<reference evidence="2" key="1">
    <citation type="submission" date="2012-05" db="EMBL/GenBank/DDBJ databases">
        <authorList>
            <person name="Krishnakumar V."/>
            <person name="Cheung F."/>
            <person name="Xiao Y."/>
            <person name="Chan A."/>
            <person name="Moskal W.A."/>
            <person name="Town C.D."/>
        </authorList>
    </citation>
    <scope>NUCLEOTIDE SEQUENCE</scope>
</reference>
<name>I3S2T6_LOTJA</name>
<dbReference type="EMBL" id="BT134783">
    <property type="protein sequence ID" value="AFK34578.1"/>
    <property type="molecule type" value="mRNA"/>
</dbReference>